<feature type="compositionally biased region" description="Acidic residues" evidence="1">
    <location>
        <begin position="67"/>
        <end position="76"/>
    </location>
</feature>
<reference evidence="2" key="1">
    <citation type="submission" date="2019-05" db="EMBL/GenBank/DDBJ databases">
        <title>The de novo reference genome and transcriptome assemblies of the wild tomato species Solanum chilense.</title>
        <authorList>
            <person name="Stam R."/>
            <person name="Nosenko T."/>
            <person name="Hoerger A.C."/>
            <person name="Stephan W."/>
            <person name="Seidel M.A."/>
            <person name="Kuhn J.M.M."/>
            <person name="Haberer G."/>
            <person name="Tellier A."/>
        </authorList>
    </citation>
    <scope>NUCLEOTIDE SEQUENCE</scope>
    <source>
        <tissue evidence="2">Mature leaves</tissue>
    </source>
</reference>
<feature type="compositionally biased region" description="Basic and acidic residues" evidence="1">
    <location>
        <begin position="85"/>
        <end position="94"/>
    </location>
</feature>
<comment type="caution">
    <text evidence="2">The sequence shown here is derived from an EMBL/GenBank/DDBJ whole genome shotgun (WGS) entry which is preliminary data.</text>
</comment>
<sequence>MDSGDLGSGSRWFCQKCRRPITKMGYTACECGCKTWVNDGTNEKWLVVDSPLESPPLNNKGLILLSDEGESEEDNEVVGRKRRMVERAESENHNKGQTYFFRPHYMDKSKSKNEEEYNDEEGSDYEECKCS</sequence>
<feature type="compositionally biased region" description="Basic and acidic residues" evidence="1">
    <location>
        <begin position="104"/>
        <end position="115"/>
    </location>
</feature>
<organism evidence="2">
    <name type="scientific">Solanum chilense</name>
    <name type="common">Tomato</name>
    <name type="synonym">Lycopersicon chilense</name>
    <dbReference type="NCBI Taxonomy" id="4083"/>
    <lineage>
        <taxon>Eukaryota</taxon>
        <taxon>Viridiplantae</taxon>
        <taxon>Streptophyta</taxon>
        <taxon>Embryophyta</taxon>
        <taxon>Tracheophyta</taxon>
        <taxon>Spermatophyta</taxon>
        <taxon>Magnoliopsida</taxon>
        <taxon>eudicotyledons</taxon>
        <taxon>Gunneridae</taxon>
        <taxon>Pentapetalae</taxon>
        <taxon>asterids</taxon>
        <taxon>lamiids</taxon>
        <taxon>Solanales</taxon>
        <taxon>Solanaceae</taxon>
        <taxon>Solanoideae</taxon>
        <taxon>Solaneae</taxon>
        <taxon>Solanum</taxon>
        <taxon>Solanum subgen. Lycopersicon</taxon>
    </lineage>
</organism>
<feature type="compositionally biased region" description="Acidic residues" evidence="1">
    <location>
        <begin position="116"/>
        <end position="125"/>
    </location>
</feature>
<gene>
    <name evidence="2" type="ORF">EJD97_025057</name>
</gene>
<accession>A0A6N2AQ31</accession>
<name>A0A6N2AQ31_SOLCI</name>
<dbReference type="EMBL" id="RXGB01009259">
    <property type="protein sequence ID" value="TMW84496.1"/>
    <property type="molecule type" value="Genomic_DNA"/>
</dbReference>
<feature type="region of interest" description="Disordered" evidence="1">
    <location>
        <begin position="57"/>
        <end position="131"/>
    </location>
</feature>
<evidence type="ECO:0000256" key="1">
    <source>
        <dbReference type="SAM" id="MobiDB-lite"/>
    </source>
</evidence>
<protein>
    <submittedName>
        <fullName evidence="2">Uncharacterized protein</fullName>
    </submittedName>
</protein>
<proteinExistence type="predicted"/>
<evidence type="ECO:0000313" key="2">
    <source>
        <dbReference type="EMBL" id="TMW84496.1"/>
    </source>
</evidence>
<dbReference type="AlphaFoldDB" id="A0A6N2AQ31"/>